<dbReference type="Proteomes" id="UP000029436">
    <property type="component" value="Unassembled WGS sequence"/>
</dbReference>
<comment type="caution">
    <text evidence="1">The sequence shown here is derived from an EMBL/GenBank/DDBJ whole genome shotgun (WGS) entry which is preliminary data.</text>
</comment>
<dbReference type="Proteomes" id="UP000029257">
    <property type="component" value="Unassembled WGS sequence"/>
</dbReference>
<dbReference type="EMBL" id="JQOH01000008">
    <property type="protein sequence ID" value="KGA27246.1"/>
    <property type="molecule type" value="Genomic_DNA"/>
</dbReference>
<keyword evidence="4" id="KW-1185">Reference proteome</keyword>
<evidence type="ECO:0000313" key="4">
    <source>
        <dbReference type="Proteomes" id="UP000029436"/>
    </source>
</evidence>
<sequence>MKYYYDTDGYPALEIEHNFHVIADFLQSDVQSSLYGVNEYISVCDDVISGKIPKWEGTGNAHTVTINIAEVSIYNEYTEEEINISSIEGFKIYLEGWKKLLLRVNSK</sequence>
<proteinExistence type="predicted"/>
<name>A0AAW3EGA9_9GAMM</name>
<evidence type="ECO:0000313" key="3">
    <source>
        <dbReference type="Proteomes" id="UP000029257"/>
    </source>
</evidence>
<dbReference type="RefSeq" id="WP_005968420.1">
    <property type="nucleotide sequence ID" value="NZ_JQHP01000009.1"/>
</dbReference>
<dbReference type="EMBL" id="JQHP01000009">
    <property type="protein sequence ID" value="KFX04112.1"/>
    <property type="molecule type" value="Genomic_DNA"/>
</dbReference>
<evidence type="ECO:0000313" key="1">
    <source>
        <dbReference type="EMBL" id="KFX04112.1"/>
    </source>
</evidence>
<evidence type="ECO:0000313" key="2">
    <source>
        <dbReference type="EMBL" id="KGA27246.1"/>
    </source>
</evidence>
<gene>
    <name evidence="1" type="ORF">JV38_16470</name>
    <name evidence="2" type="ORF">KU73_16460</name>
</gene>
<dbReference type="AlphaFoldDB" id="A0AAW3EGA9"/>
<organism evidence="1 3">
    <name type="scientific">Pectobacterium wasabiae</name>
    <dbReference type="NCBI Taxonomy" id="55208"/>
    <lineage>
        <taxon>Bacteria</taxon>
        <taxon>Pseudomonadati</taxon>
        <taxon>Pseudomonadota</taxon>
        <taxon>Gammaproteobacteria</taxon>
        <taxon>Enterobacterales</taxon>
        <taxon>Pectobacteriaceae</taxon>
        <taxon>Pectobacterium</taxon>
    </lineage>
</organism>
<accession>A0AAW3EGA9</accession>
<reference evidence="3 4" key="1">
    <citation type="submission" date="2014-08" db="EMBL/GenBank/DDBJ databases">
        <title>Genome sequences of NCPPB Pectobacterium isolates.</title>
        <authorList>
            <person name="Glover R.H."/>
            <person name="Sapp M."/>
            <person name="Elphinstone J."/>
        </authorList>
    </citation>
    <scope>NUCLEOTIDE SEQUENCE [LARGE SCALE GENOMIC DNA]</scope>
    <source>
        <strain evidence="1 3">NCPPB 3701</strain>
        <strain evidence="2 4">NCPPB3702</strain>
    </source>
</reference>
<protein>
    <submittedName>
        <fullName evidence="1">Uncharacterized protein</fullName>
    </submittedName>
</protein>